<dbReference type="PANTHER" id="PTHR11669:SF20">
    <property type="entry name" value="REPLICATION FACTOR C SUBUNIT 4"/>
    <property type="match status" value="1"/>
</dbReference>
<keyword evidence="2" id="KW-0547">Nucleotide-binding</keyword>
<reference evidence="5" key="1">
    <citation type="journal article" date="2020" name="Nature">
        <title>Giant virus diversity and host interactions through global metagenomics.</title>
        <authorList>
            <person name="Schulz F."/>
            <person name="Roux S."/>
            <person name="Paez-Espino D."/>
            <person name="Jungbluth S."/>
            <person name="Walsh D.A."/>
            <person name="Denef V.J."/>
            <person name="McMahon K.D."/>
            <person name="Konstantinidis K.T."/>
            <person name="Eloe-Fadrosh E.A."/>
            <person name="Kyrpides N.C."/>
            <person name="Woyke T."/>
        </authorList>
    </citation>
    <scope>NUCLEOTIDE SEQUENCE</scope>
    <source>
        <strain evidence="5">GVMAG-S-ERX555943-30</strain>
    </source>
</reference>
<dbReference type="GO" id="GO:0005663">
    <property type="term" value="C:DNA replication factor C complex"/>
    <property type="evidence" value="ECO:0007669"/>
    <property type="project" value="TreeGrafter"/>
</dbReference>
<dbReference type="PANTHER" id="PTHR11669">
    <property type="entry name" value="REPLICATION FACTOR C / DNA POLYMERASE III GAMMA-TAU SUBUNIT"/>
    <property type="match status" value="1"/>
</dbReference>
<dbReference type="CDD" id="cd00009">
    <property type="entry name" value="AAA"/>
    <property type="match status" value="1"/>
</dbReference>
<dbReference type="InterPro" id="IPR027417">
    <property type="entry name" value="P-loop_NTPase"/>
</dbReference>
<dbReference type="InterPro" id="IPR050238">
    <property type="entry name" value="DNA_Rep/Repair_Clamp_Loader"/>
</dbReference>
<dbReference type="GO" id="GO:0003689">
    <property type="term" value="F:DNA clamp loader activity"/>
    <property type="evidence" value="ECO:0007669"/>
    <property type="project" value="TreeGrafter"/>
</dbReference>
<feature type="domain" description="AAA+ ATPase" evidence="4">
    <location>
        <begin position="68"/>
        <end position="195"/>
    </location>
</feature>
<organism evidence="5">
    <name type="scientific">viral metagenome</name>
    <dbReference type="NCBI Taxonomy" id="1070528"/>
    <lineage>
        <taxon>unclassified sequences</taxon>
        <taxon>metagenomes</taxon>
        <taxon>organismal metagenomes</taxon>
    </lineage>
</organism>
<dbReference type="Pfam" id="PF13173">
    <property type="entry name" value="AAA_14"/>
    <property type="match status" value="1"/>
</dbReference>
<dbReference type="SUPFAM" id="SSF52540">
    <property type="entry name" value="P-loop containing nucleoside triphosphate hydrolases"/>
    <property type="match status" value="1"/>
</dbReference>
<dbReference type="GO" id="GO:0005524">
    <property type="term" value="F:ATP binding"/>
    <property type="evidence" value="ECO:0007669"/>
    <property type="project" value="UniProtKB-KW"/>
</dbReference>
<dbReference type="EMBL" id="MN738756">
    <property type="protein sequence ID" value="QHS83458.1"/>
    <property type="molecule type" value="Genomic_DNA"/>
</dbReference>
<keyword evidence="3" id="KW-0067">ATP-binding</keyword>
<dbReference type="Gene3D" id="1.10.8.60">
    <property type="match status" value="1"/>
</dbReference>
<dbReference type="Gene3D" id="3.40.50.300">
    <property type="entry name" value="P-loop containing nucleotide triphosphate hydrolases"/>
    <property type="match status" value="1"/>
</dbReference>
<dbReference type="GO" id="GO:0006281">
    <property type="term" value="P:DNA repair"/>
    <property type="evidence" value="ECO:0007669"/>
    <property type="project" value="TreeGrafter"/>
</dbReference>
<keyword evidence="1" id="KW-0235">DNA replication</keyword>
<dbReference type="SMART" id="SM00382">
    <property type="entry name" value="AAA"/>
    <property type="match status" value="1"/>
</dbReference>
<dbReference type="InterPro" id="IPR003593">
    <property type="entry name" value="AAA+_ATPase"/>
</dbReference>
<dbReference type="GO" id="GO:0006261">
    <property type="term" value="P:DNA-templated DNA replication"/>
    <property type="evidence" value="ECO:0007669"/>
    <property type="project" value="TreeGrafter"/>
</dbReference>
<evidence type="ECO:0000313" key="5">
    <source>
        <dbReference type="EMBL" id="QHS83458.1"/>
    </source>
</evidence>
<dbReference type="InterPro" id="IPR041682">
    <property type="entry name" value="AAA_14"/>
</dbReference>
<dbReference type="GO" id="GO:0005634">
    <property type="term" value="C:nucleus"/>
    <property type="evidence" value="ECO:0007669"/>
    <property type="project" value="TreeGrafter"/>
</dbReference>
<protein>
    <recommendedName>
        <fullName evidence="4">AAA+ ATPase domain-containing protein</fullName>
    </recommendedName>
</protein>
<evidence type="ECO:0000256" key="2">
    <source>
        <dbReference type="ARBA" id="ARBA00022741"/>
    </source>
</evidence>
<sequence>MTHFYNCILNVYFFLLKNDLIGSPSVLYTMNQKSKQETFINKYKPYFLKDFYFSNELHELISDFLELDRLSVLFIGNTSSGKTTLLNTIIREYYELGKDSSFPENNILYINNLKDQGIQFFRNEMKTFCQSHSSIYGKKKMVIIDDLDNINEQSQQVFRNYIDKYKQNVHFVTVCTNLQKVIESLQSRLHMIKIEVPSKTQMQSIMDTIIDNEGINIDSTSKEYVLQLSGTSIRMLINYLEKMFVYNNPITMENCDKICCTMPSHYFEDYIQFLKGNEIKNACDVFFLLHDQGYSVIDILDAFFVFVKITPILTEKMKYKLIPQLCKYITVFHNIHEHPIEIALFTKNIQSIIIN</sequence>
<evidence type="ECO:0000259" key="4">
    <source>
        <dbReference type="SMART" id="SM00382"/>
    </source>
</evidence>
<evidence type="ECO:0000256" key="1">
    <source>
        <dbReference type="ARBA" id="ARBA00022705"/>
    </source>
</evidence>
<accession>A0A6C0AUM9</accession>
<name>A0A6C0AUM9_9ZZZZ</name>
<dbReference type="AlphaFoldDB" id="A0A6C0AUM9"/>
<evidence type="ECO:0000256" key="3">
    <source>
        <dbReference type="ARBA" id="ARBA00022840"/>
    </source>
</evidence>
<proteinExistence type="predicted"/>